<feature type="domain" description="Rad50/SbcC-type AAA" evidence="4">
    <location>
        <begin position="25"/>
        <end position="177"/>
    </location>
</feature>
<proteinExistence type="inferred from homology"/>
<comment type="subunit">
    <text evidence="2">Heterodimer of SbcC and SbcD.</text>
</comment>
<evidence type="ECO:0000313" key="5">
    <source>
        <dbReference type="EMBL" id="MST33760.1"/>
    </source>
</evidence>
<feature type="non-terminal residue" evidence="5">
    <location>
        <position position="238"/>
    </location>
</feature>
<evidence type="ECO:0000256" key="2">
    <source>
        <dbReference type="ARBA" id="ARBA00011322"/>
    </source>
</evidence>
<evidence type="ECO:0000256" key="3">
    <source>
        <dbReference type="ARBA" id="ARBA00013368"/>
    </source>
</evidence>
<comment type="caution">
    <text evidence="5">The sequence shown here is derived from an EMBL/GenBank/DDBJ whole genome shotgun (WGS) entry which is preliminary data.</text>
</comment>
<reference evidence="5 6" key="1">
    <citation type="submission" date="2019-11" db="EMBL/GenBank/DDBJ databases">
        <title>Acidiferrimicrobium australis gen. nov., sp. nov., an acidophilic and obligately heterotrophic, member of the Actinobacteria that catalyses dissimilatory oxido- reduction of iron isolated from metal-rich acidic water in Chile.</title>
        <authorList>
            <person name="Gonzalez D."/>
            <person name="Huber K."/>
            <person name="Hedrich S."/>
            <person name="Rojas-Villalobos C."/>
            <person name="Quatrini R."/>
            <person name="Dinamarca M.A."/>
            <person name="Schwarz A."/>
            <person name="Canales C."/>
            <person name="Nancucheo I."/>
        </authorList>
    </citation>
    <scope>NUCLEOTIDE SEQUENCE [LARGE SCALE GENOMIC DNA]</scope>
    <source>
        <strain evidence="5 6">USS-CCA1</strain>
    </source>
</reference>
<dbReference type="InterPro" id="IPR027417">
    <property type="entry name" value="P-loop_NTPase"/>
</dbReference>
<dbReference type="InterPro" id="IPR038729">
    <property type="entry name" value="Rad50/SbcC_AAA"/>
</dbReference>
<comment type="similarity">
    <text evidence="1">Belongs to the SMC family. SbcC subfamily.</text>
</comment>
<gene>
    <name evidence="5" type="ORF">GHK86_13670</name>
</gene>
<organism evidence="5 6">
    <name type="scientific">Acidiferrimicrobium australe</name>
    <dbReference type="NCBI Taxonomy" id="2664430"/>
    <lineage>
        <taxon>Bacteria</taxon>
        <taxon>Bacillati</taxon>
        <taxon>Actinomycetota</taxon>
        <taxon>Acidimicrobiia</taxon>
        <taxon>Acidimicrobiales</taxon>
        <taxon>Acidimicrobiaceae</taxon>
        <taxon>Acidiferrimicrobium</taxon>
    </lineage>
</organism>
<dbReference type="PANTHER" id="PTHR32114:SF2">
    <property type="entry name" value="ABC TRANSPORTER ABCH.3"/>
    <property type="match status" value="1"/>
</dbReference>
<dbReference type="Gene3D" id="3.40.50.300">
    <property type="entry name" value="P-loop containing nucleotide triphosphate hydrolases"/>
    <property type="match status" value="1"/>
</dbReference>
<evidence type="ECO:0000313" key="6">
    <source>
        <dbReference type="Proteomes" id="UP000437736"/>
    </source>
</evidence>
<dbReference type="PANTHER" id="PTHR32114">
    <property type="entry name" value="ABC TRANSPORTER ABCH.3"/>
    <property type="match status" value="1"/>
</dbReference>
<dbReference type="SUPFAM" id="SSF52540">
    <property type="entry name" value="P-loop containing nucleoside triphosphate hydrolases"/>
    <property type="match status" value="1"/>
</dbReference>
<dbReference type="Proteomes" id="UP000437736">
    <property type="component" value="Unassembled WGS sequence"/>
</dbReference>
<sequence length="238" mass="25619">MRSGTATSRRPSRPPAEGRPVLLTRLYLRNFRVYEDELDLALPPGLVGIYGPNGAGKSTLLEAITFALWGRARTDRSEIRSAGVGGDCVVELEFEHEGHLYAVRRWLTGINSTMKAEALCDGLALAEGATDTKRYVQSVLGMDDGAFRASVFAEQKQLAAFSSQSPAERRRLVLQLLGITPLDGARDTARKDARERDAQLNQLRAVLPDLEVLTVAAADADAAAGAAEAEARAERAAA</sequence>
<dbReference type="Pfam" id="PF13476">
    <property type="entry name" value="AAA_23"/>
    <property type="match status" value="1"/>
</dbReference>
<accession>A0ABW9QV72</accession>
<evidence type="ECO:0000259" key="4">
    <source>
        <dbReference type="Pfam" id="PF13476"/>
    </source>
</evidence>
<evidence type="ECO:0000256" key="1">
    <source>
        <dbReference type="ARBA" id="ARBA00006930"/>
    </source>
</evidence>
<keyword evidence="6" id="KW-1185">Reference proteome</keyword>
<protein>
    <recommendedName>
        <fullName evidence="3">Nuclease SbcCD subunit C</fullName>
    </recommendedName>
</protein>
<dbReference type="EMBL" id="WJHE01000715">
    <property type="protein sequence ID" value="MST33760.1"/>
    <property type="molecule type" value="Genomic_DNA"/>
</dbReference>
<name>A0ABW9QV72_9ACTN</name>